<keyword evidence="2" id="KW-0472">Membrane</keyword>
<accession>A0A812XN43</accession>
<keyword evidence="1" id="KW-0677">Repeat</keyword>
<dbReference type="EMBL" id="CAJNJA010039019">
    <property type="protein sequence ID" value="CAE7752739.1"/>
    <property type="molecule type" value="Genomic_DNA"/>
</dbReference>
<keyword evidence="4" id="KW-1185">Reference proteome</keyword>
<dbReference type="InterPro" id="IPR003409">
    <property type="entry name" value="MORN"/>
</dbReference>
<keyword evidence="2" id="KW-0812">Transmembrane</keyword>
<sequence>DGDIYIGQWQDNMASGCGKYYHKGSTTYEGSWKKDMQDGFGVETWGEGARYEGSFKEGQKEGFGIYFWTDGSKYEGAWRDNVIDGAGLYVASDGRTFKGQWSDSMIHGVGKYDWPGGRQCDGETVRRGVRERPEAWLRSVPLARWSKVRGLLEGWQAARTQHPPKLPNDTPTLAKPLEKLGKLQRKRQLLELEVVAVFRGGGGGLQYDIFKCPFEAFRELQRPSREDGVTRMARWENGRRVEALLLQCSLRSCDVCRRWADESEMPTGDKRQVCAAWDGGVCVISAKLSMAAILVILVILIPASENGPCANSRWSSFGAP</sequence>
<keyword evidence="2" id="KW-1133">Transmembrane helix</keyword>
<protein>
    <submittedName>
        <fullName evidence="3">PIP5K1 protein</fullName>
    </submittedName>
</protein>
<dbReference type="AlphaFoldDB" id="A0A812XN43"/>
<dbReference type="Proteomes" id="UP000601435">
    <property type="component" value="Unassembled WGS sequence"/>
</dbReference>
<organism evidence="3 4">
    <name type="scientific">Symbiodinium necroappetens</name>
    <dbReference type="NCBI Taxonomy" id="1628268"/>
    <lineage>
        <taxon>Eukaryota</taxon>
        <taxon>Sar</taxon>
        <taxon>Alveolata</taxon>
        <taxon>Dinophyceae</taxon>
        <taxon>Suessiales</taxon>
        <taxon>Symbiodiniaceae</taxon>
        <taxon>Symbiodinium</taxon>
    </lineage>
</organism>
<dbReference type="Pfam" id="PF02493">
    <property type="entry name" value="MORN"/>
    <property type="match status" value="5"/>
</dbReference>
<dbReference type="SMART" id="SM00698">
    <property type="entry name" value="MORN"/>
    <property type="match status" value="5"/>
</dbReference>
<proteinExistence type="predicted"/>
<evidence type="ECO:0000256" key="1">
    <source>
        <dbReference type="ARBA" id="ARBA00022737"/>
    </source>
</evidence>
<dbReference type="PANTHER" id="PTHR23084">
    <property type="entry name" value="PHOSPHATIDYLINOSITOL-4-PHOSPHATE 5-KINASE RELATED"/>
    <property type="match status" value="1"/>
</dbReference>
<dbReference type="Gene3D" id="2.20.110.10">
    <property type="entry name" value="Histone H3 K4-specific methyltransferase SET7/9 N-terminal domain"/>
    <property type="match status" value="2"/>
</dbReference>
<feature type="non-terminal residue" evidence="3">
    <location>
        <position position="320"/>
    </location>
</feature>
<name>A0A812XN43_9DINO</name>
<feature type="transmembrane region" description="Helical" evidence="2">
    <location>
        <begin position="284"/>
        <end position="303"/>
    </location>
</feature>
<gene>
    <name evidence="3" type="primary">PIP5K1</name>
    <name evidence="3" type="ORF">SNEC2469_LOCUS21841</name>
</gene>
<evidence type="ECO:0000313" key="4">
    <source>
        <dbReference type="Proteomes" id="UP000601435"/>
    </source>
</evidence>
<dbReference type="PANTHER" id="PTHR23084:SF179">
    <property type="entry name" value="OS10G0565000 PROTEIN"/>
    <property type="match status" value="1"/>
</dbReference>
<dbReference type="OrthoDB" id="437960at2759"/>
<evidence type="ECO:0000313" key="3">
    <source>
        <dbReference type="EMBL" id="CAE7752739.1"/>
    </source>
</evidence>
<reference evidence="3" key="1">
    <citation type="submission" date="2021-02" db="EMBL/GenBank/DDBJ databases">
        <authorList>
            <person name="Dougan E. K."/>
            <person name="Rhodes N."/>
            <person name="Thang M."/>
            <person name="Chan C."/>
        </authorList>
    </citation>
    <scope>NUCLEOTIDE SEQUENCE</scope>
</reference>
<comment type="caution">
    <text evidence="3">The sequence shown here is derived from an EMBL/GenBank/DDBJ whole genome shotgun (WGS) entry which is preliminary data.</text>
</comment>
<evidence type="ECO:0000256" key="2">
    <source>
        <dbReference type="SAM" id="Phobius"/>
    </source>
</evidence>
<dbReference type="SUPFAM" id="SSF82185">
    <property type="entry name" value="Histone H3 K4-specific methyltransferase SET7/9 N-terminal domain"/>
    <property type="match status" value="1"/>
</dbReference>